<comment type="caution">
    <text evidence="1">The sequence shown here is derived from an EMBL/GenBank/DDBJ whole genome shotgun (WGS) entry which is preliminary data.</text>
</comment>
<evidence type="ECO:0000313" key="2">
    <source>
        <dbReference type="Proteomes" id="UP000238479"/>
    </source>
</evidence>
<evidence type="ECO:0000313" key="1">
    <source>
        <dbReference type="EMBL" id="PRQ33240.1"/>
    </source>
</evidence>
<dbReference type="Proteomes" id="UP000238479">
    <property type="component" value="Chromosome 5"/>
</dbReference>
<dbReference type="Gramene" id="PRQ33240">
    <property type="protein sequence ID" value="PRQ33240"/>
    <property type="gene ID" value="RchiOBHm_Chr5g0055391"/>
</dbReference>
<accession>A0A2P6QGD1</accession>
<dbReference type="AlphaFoldDB" id="A0A2P6QGD1"/>
<dbReference type="EMBL" id="PDCK01000043">
    <property type="protein sequence ID" value="PRQ33240.1"/>
    <property type="molecule type" value="Genomic_DNA"/>
</dbReference>
<keyword evidence="2" id="KW-1185">Reference proteome</keyword>
<reference evidence="1 2" key="1">
    <citation type="journal article" date="2018" name="Nat. Genet.">
        <title>The Rosa genome provides new insights in the design of modern roses.</title>
        <authorList>
            <person name="Bendahmane M."/>
        </authorList>
    </citation>
    <scope>NUCLEOTIDE SEQUENCE [LARGE SCALE GENOMIC DNA]</scope>
    <source>
        <strain evidence="2">cv. Old Blush</strain>
    </source>
</reference>
<organism evidence="1 2">
    <name type="scientific">Rosa chinensis</name>
    <name type="common">China rose</name>
    <dbReference type="NCBI Taxonomy" id="74649"/>
    <lineage>
        <taxon>Eukaryota</taxon>
        <taxon>Viridiplantae</taxon>
        <taxon>Streptophyta</taxon>
        <taxon>Embryophyta</taxon>
        <taxon>Tracheophyta</taxon>
        <taxon>Spermatophyta</taxon>
        <taxon>Magnoliopsida</taxon>
        <taxon>eudicotyledons</taxon>
        <taxon>Gunneridae</taxon>
        <taxon>Pentapetalae</taxon>
        <taxon>rosids</taxon>
        <taxon>fabids</taxon>
        <taxon>Rosales</taxon>
        <taxon>Rosaceae</taxon>
        <taxon>Rosoideae</taxon>
        <taxon>Rosoideae incertae sedis</taxon>
        <taxon>Rosa</taxon>
    </lineage>
</organism>
<dbReference type="STRING" id="74649.A0A2P6QGD1"/>
<name>A0A2P6QGD1_ROSCH</name>
<sequence length="100" mass="11712">MPFSFYICGRCPIASFDLDRQVSNKLLFLWNLSHSLIKGSRIHKTNRLKACFWESIKCGAVFSQHVFARYNLLLYLYSFNLRREGLEGGEQEGILMSWRS</sequence>
<gene>
    <name evidence="1" type="ORF">RchiOBHm_Chr5g0055391</name>
</gene>
<proteinExistence type="predicted"/>
<protein>
    <submittedName>
        <fullName evidence="1">Uncharacterized protein</fullName>
    </submittedName>
</protein>